<dbReference type="PANTHER" id="PTHR10030">
    <property type="entry name" value="ALPHA-L-FUCOSIDASE"/>
    <property type="match status" value="1"/>
</dbReference>
<dbReference type="PRINTS" id="PR00741">
    <property type="entry name" value="GLHYDRLASE29"/>
</dbReference>
<keyword evidence="9" id="KW-1185">Reference proteome</keyword>
<dbReference type="InterPro" id="IPR000933">
    <property type="entry name" value="Glyco_hydro_29"/>
</dbReference>
<dbReference type="Pfam" id="PF01120">
    <property type="entry name" value="Alpha_L_fucos"/>
    <property type="match status" value="1"/>
</dbReference>
<dbReference type="OrthoDB" id="107551at2"/>
<evidence type="ECO:0000256" key="6">
    <source>
        <dbReference type="ARBA" id="ARBA00023295"/>
    </source>
</evidence>
<protein>
    <recommendedName>
        <fullName evidence="3">alpha-L-fucosidase</fullName>
        <ecNumber evidence="3">3.2.1.51</ecNumber>
    </recommendedName>
</protein>
<sequence length="561" mass="63619">MVFVLIHRRKSVREVRPLRQIIHILGLLFLILASCPMAGAAEDDPEKGSLNKPDRLEWFRDQGFGLFIHWSVDSQLGVVISHSLVGASPEYTDRFFNELPKTFDPDRFQPKDWARLAHLAGIRYMMFTTKHHSGFTMFDSKTTPFGVMHTPFHRDITREVFDAFRSEGISTGVYFSPDDFWWLHQNGKTIRRSVPDVQPRNNPGLMQYDQSQLKELLTNYGKVDELFLDGEAAGLRDLAWKLDPNIIVTRGAIKTPELTVPGMPLPGPWETCMTMGTAWQYQPQNEHYKSGGELIRLLVQTRAKGGNFLLNVGPKPNGELPIEEEERLREMALWMFVNSDAIYAVRPWVITNEGDVWFTKKKDNSALYAVVESNTPWPRATWKEFTLHSVRATDKTEVSVLGQSDEVVEYHAEITPKSTWHQEKDGLHVRVLQAQRLQDNFRWPNPAVIRITNVEPALKPPQVQTTGSVVGTSGEETLEGSVLDMGDQPSLEVTFEYRPVSGEDVNSRTAAWTATPTQTISKPGAFTANLKGLDPKGAYEFRAVIHHPLLPLYGAELKMKR</sequence>
<dbReference type="GO" id="GO:0005764">
    <property type="term" value="C:lysosome"/>
    <property type="evidence" value="ECO:0007669"/>
    <property type="project" value="TreeGrafter"/>
</dbReference>
<comment type="function">
    <text evidence="1">Alpha-L-fucosidase is responsible for hydrolyzing the alpha-1,6-linked fucose joined to the reducing-end N-acetylglucosamine of the carbohydrate moieties of glycoproteins.</text>
</comment>
<dbReference type="GO" id="GO:0016139">
    <property type="term" value="P:glycoside catabolic process"/>
    <property type="evidence" value="ECO:0007669"/>
    <property type="project" value="TreeGrafter"/>
</dbReference>
<dbReference type="InterPro" id="IPR057739">
    <property type="entry name" value="Glyco_hydro_29_N"/>
</dbReference>
<dbReference type="InterPro" id="IPR013780">
    <property type="entry name" value="Glyco_hydro_b"/>
</dbReference>
<accession>A0A5B9EBG2</accession>
<evidence type="ECO:0000256" key="1">
    <source>
        <dbReference type="ARBA" id="ARBA00004071"/>
    </source>
</evidence>
<dbReference type="GO" id="GO:0004560">
    <property type="term" value="F:alpha-L-fucosidase activity"/>
    <property type="evidence" value="ECO:0007669"/>
    <property type="project" value="InterPro"/>
</dbReference>
<evidence type="ECO:0000256" key="3">
    <source>
        <dbReference type="ARBA" id="ARBA00012662"/>
    </source>
</evidence>
<dbReference type="EMBL" id="CP042806">
    <property type="protein sequence ID" value="QEE29109.1"/>
    <property type="molecule type" value="Genomic_DNA"/>
</dbReference>
<evidence type="ECO:0000259" key="7">
    <source>
        <dbReference type="Pfam" id="PF01120"/>
    </source>
</evidence>
<dbReference type="SMART" id="SM00812">
    <property type="entry name" value="Alpha_L_fucos"/>
    <property type="match status" value="1"/>
</dbReference>
<dbReference type="EC" id="3.2.1.51" evidence="3"/>
<keyword evidence="6" id="KW-0326">Glycosidase</keyword>
<dbReference type="Gene3D" id="2.60.40.1180">
    <property type="entry name" value="Golgi alpha-mannosidase II"/>
    <property type="match status" value="1"/>
</dbReference>
<dbReference type="AlphaFoldDB" id="A0A5B9EBG2"/>
<keyword evidence="5" id="KW-0378">Hydrolase</keyword>
<dbReference type="Proteomes" id="UP000321820">
    <property type="component" value="Chromosome"/>
</dbReference>
<proteinExistence type="inferred from homology"/>
<feature type="domain" description="Glycoside hydrolase family 29 N-terminal" evidence="7">
    <location>
        <begin position="40"/>
        <end position="339"/>
    </location>
</feature>
<evidence type="ECO:0000256" key="5">
    <source>
        <dbReference type="ARBA" id="ARBA00022801"/>
    </source>
</evidence>
<dbReference type="InterPro" id="IPR017853">
    <property type="entry name" value="GH"/>
</dbReference>
<keyword evidence="4" id="KW-0732">Signal</keyword>
<dbReference type="SUPFAM" id="SSF51445">
    <property type="entry name" value="(Trans)glycosidases"/>
    <property type="match status" value="1"/>
</dbReference>
<organism evidence="8 9">
    <name type="scientific">Terriglobus albidus</name>
    <dbReference type="NCBI Taxonomy" id="1592106"/>
    <lineage>
        <taxon>Bacteria</taxon>
        <taxon>Pseudomonadati</taxon>
        <taxon>Acidobacteriota</taxon>
        <taxon>Terriglobia</taxon>
        <taxon>Terriglobales</taxon>
        <taxon>Acidobacteriaceae</taxon>
        <taxon>Terriglobus</taxon>
    </lineage>
</organism>
<name>A0A5B9EBG2_9BACT</name>
<gene>
    <name evidence="8" type="ORF">FTW19_14545</name>
</gene>
<dbReference type="GO" id="GO:0006004">
    <property type="term" value="P:fucose metabolic process"/>
    <property type="evidence" value="ECO:0007669"/>
    <property type="project" value="InterPro"/>
</dbReference>
<evidence type="ECO:0000256" key="2">
    <source>
        <dbReference type="ARBA" id="ARBA00007951"/>
    </source>
</evidence>
<evidence type="ECO:0000313" key="8">
    <source>
        <dbReference type="EMBL" id="QEE29109.1"/>
    </source>
</evidence>
<dbReference type="Gene3D" id="3.20.20.80">
    <property type="entry name" value="Glycosidases"/>
    <property type="match status" value="1"/>
</dbReference>
<evidence type="ECO:0000313" key="9">
    <source>
        <dbReference type="Proteomes" id="UP000321820"/>
    </source>
</evidence>
<reference evidence="8 9" key="1">
    <citation type="submission" date="2019-08" db="EMBL/GenBank/DDBJ databases">
        <title>Complete genome sequence of Terriglobus albidus strain ORNL.</title>
        <authorList>
            <person name="Podar M."/>
        </authorList>
    </citation>
    <scope>NUCLEOTIDE SEQUENCE [LARGE SCALE GENOMIC DNA]</scope>
    <source>
        <strain evidence="8 9">ORNL</strain>
    </source>
</reference>
<dbReference type="PANTHER" id="PTHR10030:SF37">
    <property type="entry name" value="ALPHA-L-FUCOSIDASE-RELATED"/>
    <property type="match status" value="1"/>
</dbReference>
<dbReference type="InterPro" id="IPR016286">
    <property type="entry name" value="FUC_metazoa-typ"/>
</dbReference>
<comment type="similarity">
    <text evidence="2">Belongs to the glycosyl hydrolase 29 family.</text>
</comment>
<evidence type="ECO:0000256" key="4">
    <source>
        <dbReference type="ARBA" id="ARBA00022729"/>
    </source>
</evidence>
<dbReference type="KEGG" id="talb:FTW19_14545"/>